<evidence type="ECO:0000313" key="2">
    <source>
        <dbReference type="EMBL" id="GFY97893.1"/>
    </source>
</evidence>
<dbReference type="AlphaFoldDB" id="A0A7J0FH29"/>
<protein>
    <submittedName>
        <fullName evidence="2">Uncharacterized protein</fullName>
    </submittedName>
</protein>
<proteinExistence type="predicted"/>
<organism evidence="2 3">
    <name type="scientific">Actinidia rufa</name>
    <dbReference type="NCBI Taxonomy" id="165716"/>
    <lineage>
        <taxon>Eukaryota</taxon>
        <taxon>Viridiplantae</taxon>
        <taxon>Streptophyta</taxon>
        <taxon>Embryophyta</taxon>
        <taxon>Tracheophyta</taxon>
        <taxon>Spermatophyta</taxon>
        <taxon>Magnoliopsida</taxon>
        <taxon>eudicotyledons</taxon>
        <taxon>Gunneridae</taxon>
        <taxon>Pentapetalae</taxon>
        <taxon>asterids</taxon>
        <taxon>Ericales</taxon>
        <taxon>Actinidiaceae</taxon>
        <taxon>Actinidia</taxon>
    </lineage>
</organism>
<gene>
    <name evidence="2" type="ORF">Acr_12g0004340</name>
</gene>
<keyword evidence="3" id="KW-1185">Reference proteome</keyword>
<reference evidence="2 3" key="1">
    <citation type="submission" date="2019-07" db="EMBL/GenBank/DDBJ databases">
        <title>De Novo Assembly of kiwifruit Actinidia rufa.</title>
        <authorList>
            <person name="Sugita-Konishi S."/>
            <person name="Sato K."/>
            <person name="Mori E."/>
            <person name="Abe Y."/>
            <person name="Kisaki G."/>
            <person name="Hamano K."/>
            <person name="Suezawa K."/>
            <person name="Otani M."/>
            <person name="Fukuda T."/>
            <person name="Manabe T."/>
            <person name="Gomi K."/>
            <person name="Tabuchi M."/>
            <person name="Akimitsu K."/>
            <person name="Kataoka I."/>
        </authorList>
    </citation>
    <scope>NUCLEOTIDE SEQUENCE [LARGE SCALE GENOMIC DNA]</scope>
    <source>
        <strain evidence="3">cv. Fuchu</strain>
    </source>
</reference>
<evidence type="ECO:0000313" key="3">
    <source>
        <dbReference type="Proteomes" id="UP000585474"/>
    </source>
</evidence>
<dbReference type="Proteomes" id="UP000585474">
    <property type="component" value="Unassembled WGS sequence"/>
</dbReference>
<accession>A0A7J0FH29</accession>
<dbReference type="OrthoDB" id="5980302at2759"/>
<sequence length="304" mass="34299">MRLVTYNPSKDLFLNEFVWFQVNRNSELGTVVSTCSRDFNDLFKCRSKECKEDIQAVNSRQTSRKVTNLLAYKTIYRNLTPTQGRKLSSIRLPRVRIEGQTLHRSAFNSIGPGTKLDINLPPTRAKAKPSSLEVPLLDKRKGKELTGGPSKKSKKKAEDELDLPPFFKRKTKLRKPAFSTIEFGKQVTVVDSAKDRDASLALVQAVILPKDVVDLVEEGLEEICNLLVMQQVQSLQRAIAISERMKEQFAEIKKSKKKISSLERMAKLDSKAVEKAKMELATVVQERDASYVAVTEAQREVSAI</sequence>
<name>A0A7J0FH29_9ERIC</name>
<dbReference type="EMBL" id="BJWL01000012">
    <property type="protein sequence ID" value="GFY97893.1"/>
    <property type="molecule type" value="Genomic_DNA"/>
</dbReference>
<feature type="region of interest" description="Disordered" evidence="1">
    <location>
        <begin position="121"/>
        <end position="161"/>
    </location>
</feature>
<comment type="caution">
    <text evidence="2">The sequence shown here is derived from an EMBL/GenBank/DDBJ whole genome shotgun (WGS) entry which is preliminary data.</text>
</comment>
<evidence type="ECO:0000256" key="1">
    <source>
        <dbReference type="SAM" id="MobiDB-lite"/>
    </source>
</evidence>